<organism evidence="1 2">
    <name type="scientific">Nephila pilipes</name>
    <name type="common">Giant wood spider</name>
    <name type="synonym">Nephila maculata</name>
    <dbReference type="NCBI Taxonomy" id="299642"/>
    <lineage>
        <taxon>Eukaryota</taxon>
        <taxon>Metazoa</taxon>
        <taxon>Ecdysozoa</taxon>
        <taxon>Arthropoda</taxon>
        <taxon>Chelicerata</taxon>
        <taxon>Arachnida</taxon>
        <taxon>Araneae</taxon>
        <taxon>Araneomorphae</taxon>
        <taxon>Entelegynae</taxon>
        <taxon>Araneoidea</taxon>
        <taxon>Nephilidae</taxon>
        <taxon>Nephila</taxon>
    </lineage>
</organism>
<sequence>MCLTAVDGLPRTHLGASPLSLPQELCREAFSLDCLLACLVVSSPEESSSSPGPPSLWLPFARSCPRLPLLAVLSLILTSSSLPEDFVYEDCSDPLTKIAF</sequence>
<dbReference type="AlphaFoldDB" id="A0A8X6NSJ0"/>
<proteinExistence type="predicted"/>
<protein>
    <submittedName>
        <fullName evidence="1">Uncharacterized protein</fullName>
    </submittedName>
</protein>
<comment type="caution">
    <text evidence="1">The sequence shown here is derived from an EMBL/GenBank/DDBJ whole genome shotgun (WGS) entry which is preliminary data.</text>
</comment>
<reference evidence="1" key="1">
    <citation type="submission" date="2020-08" db="EMBL/GenBank/DDBJ databases">
        <title>Multicomponent nature underlies the extraordinary mechanical properties of spider dragline silk.</title>
        <authorList>
            <person name="Kono N."/>
            <person name="Nakamura H."/>
            <person name="Mori M."/>
            <person name="Yoshida Y."/>
            <person name="Ohtoshi R."/>
            <person name="Malay A.D."/>
            <person name="Moran D.A.P."/>
            <person name="Tomita M."/>
            <person name="Numata K."/>
            <person name="Arakawa K."/>
        </authorList>
    </citation>
    <scope>NUCLEOTIDE SEQUENCE</scope>
</reference>
<dbReference type="Proteomes" id="UP000887013">
    <property type="component" value="Unassembled WGS sequence"/>
</dbReference>
<evidence type="ECO:0000313" key="1">
    <source>
        <dbReference type="EMBL" id="GFT32352.1"/>
    </source>
</evidence>
<dbReference type="EMBL" id="BMAW01061681">
    <property type="protein sequence ID" value="GFT32352.1"/>
    <property type="molecule type" value="Genomic_DNA"/>
</dbReference>
<gene>
    <name evidence="1" type="ORF">NPIL_90101</name>
</gene>
<accession>A0A8X6NSJ0</accession>
<evidence type="ECO:0000313" key="2">
    <source>
        <dbReference type="Proteomes" id="UP000887013"/>
    </source>
</evidence>
<keyword evidence="2" id="KW-1185">Reference proteome</keyword>
<name>A0A8X6NSJ0_NEPPI</name>